<sequence>MTLLPADLPARLAAYVGDVPVDDYLRSCVDEARTLVDSQIGGATIPDEVHARAVLEVAAELFHRRSAPNGIKSFADGLDGASAIRVARDALVAARPLLAPYLPLAIS</sequence>
<protein>
    <submittedName>
        <fullName evidence="1">Head-tail connector protein</fullName>
    </submittedName>
</protein>
<proteinExistence type="predicted"/>
<name>A0AAU8HXJ2_9CAUD</name>
<organism evidence="1">
    <name type="scientific">Decurrovirus sp</name>
    <dbReference type="NCBI Taxonomy" id="2832697"/>
    <lineage>
        <taxon>Viruses</taxon>
        <taxon>Duplodnaviria</taxon>
        <taxon>Heunggongvirae</taxon>
        <taxon>Uroviricota</taxon>
        <taxon>Caudoviricetes</taxon>
        <taxon>Decurrovirus</taxon>
    </lineage>
</organism>
<dbReference type="EMBL" id="PP870127">
    <property type="protein sequence ID" value="XCI65018.1"/>
    <property type="molecule type" value="Genomic_DNA"/>
</dbReference>
<accession>A0AAU8HXJ2</accession>
<reference evidence="1" key="1">
    <citation type="journal article" date="2024" name="bioRxiv">
        <title>The salivary virome during childhood dental caries.</title>
        <authorList>
            <person name="Tang J."/>
            <person name="Baker J.L."/>
        </authorList>
    </citation>
    <scope>NUCLEOTIDE SEQUENCE</scope>
    <source>
        <strain evidence="1">11_unbinned_2</strain>
    </source>
</reference>
<evidence type="ECO:0000313" key="1">
    <source>
        <dbReference type="EMBL" id="XCI65018.1"/>
    </source>
</evidence>